<protein>
    <submittedName>
        <fullName evidence="1">Uncharacterized protein</fullName>
    </submittedName>
</protein>
<dbReference type="GeneID" id="20821486"/>
<organism evidence="1">
    <name type="scientific">Aphanomyces astaci</name>
    <name type="common">Crayfish plague agent</name>
    <dbReference type="NCBI Taxonomy" id="112090"/>
    <lineage>
        <taxon>Eukaryota</taxon>
        <taxon>Sar</taxon>
        <taxon>Stramenopiles</taxon>
        <taxon>Oomycota</taxon>
        <taxon>Saprolegniomycetes</taxon>
        <taxon>Saprolegniales</taxon>
        <taxon>Verrucalvaceae</taxon>
        <taxon>Aphanomyces</taxon>
    </lineage>
</organism>
<dbReference type="VEuPathDB" id="FungiDB:H257_19490"/>
<evidence type="ECO:0000313" key="1">
    <source>
        <dbReference type="EMBL" id="ETV63583.1"/>
    </source>
</evidence>
<accession>W4FA57</accession>
<reference evidence="1" key="1">
    <citation type="submission" date="2013-12" db="EMBL/GenBank/DDBJ databases">
        <title>The Genome Sequence of Aphanomyces astaci APO3.</title>
        <authorList>
            <consortium name="The Broad Institute Genomics Platform"/>
            <person name="Russ C."/>
            <person name="Tyler B."/>
            <person name="van West P."/>
            <person name="Dieguez-Uribeondo J."/>
            <person name="Young S.K."/>
            <person name="Zeng Q."/>
            <person name="Gargeya S."/>
            <person name="Fitzgerald M."/>
            <person name="Abouelleil A."/>
            <person name="Alvarado L."/>
            <person name="Chapman S.B."/>
            <person name="Gainer-Dewar J."/>
            <person name="Goldberg J."/>
            <person name="Griggs A."/>
            <person name="Gujja S."/>
            <person name="Hansen M."/>
            <person name="Howarth C."/>
            <person name="Imamovic A."/>
            <person name="Ireland A."/>
            <person name="Larimer J."/>
            <person name="McCowan C."/>
            <person name="Murphy C."/>
            <person name="Pearson M."/>
            <person name="Poon T.W."/>
            <person name="Priest M."/>
            <person name="Roberts A."/>
            <person name="Saif S."/>
            <person name="Shea T."/>
            <person name="Sykes S."/>
            <person name="Wortman J."/>
            <person name="Nusbaum C."/>
            <person name="Birren B."/>
        </authorList>
    </citation>
    <scope>NUCLEOTIDE SEQUENCE [LARGE SCALE GENOMIC DNA]</scope>
    <source>
        <strain evidence="1">APO3</strain>
    </source>
</reference>
<sequence>AVLALLRRDFADNDTALLLGGMAPDYQTRLVEGIGSTIDLSVAEATAAQKALEEQVTQMSSHGRYLEYSLRFARQKIASLEEQTSTMTSHGRLLEYSLRIAHDEIARLTRASESATSWPSRLKSIKLYVAKSAERSRFCDVAFEGLYRRLGVL</sequence>
<dbReference type="AlphaFoldDB" id="W4FA57"/>
<name>W4FA57_APHAT</name>
<dbReference type="EMBL" id="KI913799">
    <property type="protein sequence ID" value="ETV63583.1"/>
    <property type="molecule type" value="Genomic_DNA"/>
</dbReference>
<proteinExistence type="predicted"/>
<feature type="non-terminal residue" evidence="1">
    <location>
        <position position="1"/>
    </location>
</feature>
<gene>
    <name evidence="1" type="ORF">H257_19490</name>
</gene>
<dbReference type="RefSeq" id="XP_009846933.1">
    <property type="nucleotide sequence ID" value="XM_009848631.1"/>
</dbReference>